<dbReference type="InterPro" id="IPR044398">
    <property type="entry name" value="Globin-sensor_dom"/>
</dbReference>
<dbReference type="GO" id="GO:0020037">
    <property type="term" value="F:heme binding"/>
    <property type="evidence" value="ECO:0007669"/>
    <property type="project" value="InterPro"/>
</dbReference>
<name>A0A0A5I4P7_9BACI</name>
<dbReference type="Proteomes" id="UP000030403">
    <property type="component" value="Unassembled WGS sequence"/>
</dbReference>
<dbReference type="STRING" id="1385511.GCA_000425225_01155"/>
<evidence type="ECO:0000256" key="4">
    <source>
        <dbReference type="SAM" id="Coils"/>
    </source>
</evidence>
<dbReference type="AlphaFoldDB" id="A0A0A5I4P7"/>
<evidence type="ECO:0000256" key="1">
    <source>
        <dbReference type="ARBA" id="ARBA00023224"/>
    </source>
</evidence>
<dbReference type="PANTHER" id="PTHR32089">
    <property type="entry name" value="METHYL-ACCEPTING CHEMOTAXIS PROTEIN MCPB"/>
    <property type="match status" value="1"/>
</dbReference>
<proteinExistence type="inferred from homology"/>
<dbReference type="PRINTS" id="PR00260">
    <property type="entry name" value="CHEMTRNSDUCR"/>
</dbReference>
<comment type="caution">
    <text evidence="6">The sequence shown here is derived from an EMBL/GenBank/DDBJ whole genome shotgun (WGS) entry which is preliminary data.</text>
</comment>
<evidence type="ECO:0000313" key="6">
    <source>
        <dbReference type="EMBL" id="KGX90802.1"/>
    </source>
</evidence>
<gene>
    <name evidence="6" type="ORF">N783_18550</name>
</gene>
<dbReference type="Gene3D" id="1.10.287.950">
    <property type="entry name" value="Methyl-accepting chemotaxis protein"/>
    <property type="match status" value="1"/>
</dbReference>
<dbReference type="GO" id="GO:0004888">
    <property type="term" value="F:transmembrane signaling receptor activity"/>
    <property type="evidence" value="ECO:0007669"/>
    <property type="project" value="InterPro"/>
</dbReference>
<reference evidence="6 7" key="1">
    <citation type="submission" date="2013-08" db="EMBL/GenBank/DDBJ databases">
        <authorList>
            <person name="Huang J."/>
            <person name="Wang G."/>
        </authorList>
    </citation>
    <scope>NUCLEOTIDE SEQUENCE [LARGE SCALE GENOMIC DNA]</scope>
    <source>
        <strain evidence="6 7">BH030004</strain>
    </source>
</reference>
<dbReference type="SMART" id="SM00283">
    <property type="entry name" value="MA"/>
    <property type="match status" value="1"/>
</dbReference>
<dbReference type="InterPro" id="IPR039379">
    <property type="entry name" value="Protoglobin_sensor_dom"/>
</dbReference>
<evidence type="ECO:0000256" key="3">
    <source>
        <dbReference type="PROSITE-ProRule" id="PRU00284"/>
    </source>
</evidence>
<dbReference type="CDD" id="cd01068">
    <property type="entry name" value="globin_sensor"/>
    <property type="match status" value="1"/>
</dbReference>
<dbReference type="InterPro" id="IPR004089">
    <property type="entry name" value="MCPsignal_dom"/>
</dbReference>
<dbReference type="SUPFAM" id="SSF46458">
    <property type="entry name" value="Globin-like"/>
    <property type="match status" value="1"/>
</dbReference>
<dbReference type="InterPro" id="IPR004090">
    <property type="entry name" value="Chemotax_Me-accpt_rcpt"/>
</dbReference>
<comment type="similarity">
    <text evidence="2">Belongs to the methyl-accepting chemotaxis (MCP) protein family.</text>
</comment>
<dbReference type="InterPro" id="IPR009050">
    <property type="entry name" value="Globin-like_sf"/>
</dbReference>
<keyword evidence="7" id="KW-1185">Reference proteome</keyword>
<keyword evidence="4" id="KW-0175">Coiled coil</keyword>
<dbReference type="Gene3D" id="1.10.490.10">
    <property type="entry name" value="Globins"/>
    <property type="match status" value="1"/>
</dbReference>
<sequence length="435" mass="49813">MMIKQLLRTQTKEKPFEFREDFEGKIQVKRNSDLDKQLKMIDFQKEDLSILKSLQPIIQENIHVIVNQFYKNLEHEGSLMTIIQDNSSVDRLKKTLTTHIIEMFDGIVDPSFVEKRNKIAYIHVKIGLKPKWYMCAFQDLLLSLMRILEEHIQDRDTYIKAIQSTTKMLNIEQQLVLEAFEQENERIRNQQEESKNQLLREIDHTAETLAAVSQQTNASSQEITARSEQILSLSRKGAEISHQVKDQSQTGKNELEAQQQQMKHIQTSITEMLEEMSKLTDISNEIRHIVDIVTGIAEQTNLLALNAAIEAARAGEHGQGFAVVANEVRKLAEQTKESVSNVSSLIHTTNEQIESVSHNATDIDQLISNSTSNMDQINQSFNEIVSAMSQSNDYNDSIEKELENFTYVIQEINSAIMHVTDSSTQLHTLTEQTNR</sequence>
<dbReference type="EMBL" id="AVPF01000005">
    <property type="protein sequence ID" value="KGX90802.1"/>
    <property type="molecule type" value="Genomic_DNA"/>
</dbReference>
<dbReference type="PROSITE" id="PS50111">
    <property type="entry name" value="CHEMOTAXIS_TRANSDUC_2"/>
    <property type="match status" value="1"/>
</dbReference>
<dbReference type="GO" id="GO:0007165">
    <property type="term" value="P:signal transduction"/>
    <property type="evidence" value="ECO:0007669"/>
    <property type="project" value="UniProtKB-KW"/>
</dbReference>
<dbReference type="Pfam" id="PF00015">
    <property type="entry name" value="MCPsignal"/>
    <property type="match status" value="1"/>
</dbReference>
<dbReference type="eggNOG" id="COG0840">
    <property type="taxonomic scope" value="Bacteria"/>
</dbReference>
<feature type="coiled-coil region" evidence="4">
    <location>
        <begin position="170"/>
        <end position="208"/>
    </location>
</feature>
<evidence type="ECO:0000259" key="5">
    <source>
        <dbReference type="PROSITE" id="PS50111"/>
    </source>
</evidence>
<protein>
    <submittedName>
        <fullName evidence="6">Chemotaxis protein</fullName>
    </submittedName>
</protein>
<dbReference type="GO" id="GO:0006935">
    <property type="term" value="P:chemotaxis"/>
    <property type="evidence" value="ECO:0007669"/>
    <property type="project" value="InterPro"/>
</dbReference>
<dbReference type="CDD" id="cd11386">
    <property type="entry name" value="MCP_signal"/>
    <property type="match status" value="1"/>
</dbReference>
<accession>A0A0A5I4P7</accession>
<dbReference type="InterPro" id="IPR012292">
    <property type="entry name" value="Globin/Proto"/>
</dbReference>
<dbReference type="PANTHER" id="PTHR32089:SF118">
    <property type="entry name" value="HEME-BASED AEROTACTIC TRANSDUCER HEMAT"/>
    <property type="match status" value="1"/>
</dbReference>
<dbReference type="Pfam" id="PF11563">
    <property type="entry name" value="Protoglobin"/>
    <property type="match status" value="1"/>
</dbReference>
<dbReference type="GO" id="GO:0019825">
    <property type="term" value="F:oxygen binding"/>
    <property type="evidence" value="ECO:0007669"/>
    <property type="project" value="InterPro"/>
</dbReference>
<evidence type="ECO:0000313" key="7">
    <source>
        <dbReference type="Proteomes" id="UP000030403"/>
    </source>
</evidence>
<keyword evidence="1 3" id="KW-0807">Transducer</keyword>
<organism evidence="6 7">
    <name type="scientific">Pontibacillus marinus BH030004 = DSM 16465</name>
    <dbReference type="NCBI Taxonomy" id="1385511"/>
    <lineage>
        <taxon>Bacteria</taxon>
        <taxon>Bacillati</taxon>
        <taxon>Bacillota</taxon>
        <taxon>Bacilli</taxon>
        <taxon>Bacillales</taxon>
        <taxon>Bacillaceae</taxon>
        <taxon>Pontibacillus</taxon>
    </lineage>
</organism>
<evidence type="ECO:0000256" key="2">
    <source>
        <dbReference type="ARBA" id="ARBA00029447"/>
    </source>
</evidence>
<dbReference type="SUPFAM" id="SSF58104">
    <property type="entry name" value="Methyl-accepting chemotaxis protein (MCP) signaling domain"/>
    <property type="match status" value="1"/>
</dbReference>
<feature type="domain" description="Methyl-accepting transducer" evidence="5">
    <location>
        <begin position="201"/>
        <end position="420"/>
    </location>
</feature>
<dbReference type="GO" id="GO:0016020">
    <property type="term" value="C:membrane"/>
    <property type="evidence" value="ECO:0007669"/>
    <property type="project" value="InterPro"/>
</dbReference>